<organism evidence="2">
    <name type="scientific">Plasmodium vivax</name>
    <name type="common">malaria parasite P. vivax</name>
    <dbReference type="NCBI Taxonomy" id="5855"/>
    <lineage>
        <taxon>Eukaryota</taxon>
        <taxon>Sar</taxon>
        <taxon>Alveolata</taxon>
        <taxon>Apicomplexa</taxon>
        <taxon>Aconoidasida</taxon>
        <taxon>Haemosporida</taxon>
        <taxon>Plasmodiidae</taxon>
        <taxon>Plasmodium</taxon>
        <taxon>Plasmodium (Plasmodium)</taxon>
    </lineage>
</organism>
<proteinExistence type="predicted"/>
<sequence length="290" mass="34871">MAPLGNYSLVENINFRAFLKNFTIIFLIWMCLTYYDDTFPKSLENKKNYDKHLNIDFNRLLARHDLQRESEYRNMREKLSYSGTYKKEINLSGNTSTYSHVKKKESNNIDIYMKNYKDRYTQKKGLSKLDCYCEKKLFDKICYIDNLREKMKSNKKSLKKKIIKKYGYALIIISLVPVILGIFPLLHNRLYSLLPKFCLEKCGLKHKDKIKDIQGNEKFHYNVLLPISKTTWYALNYLNSFILWLSIFFVLSLVIYIFLKLIKYERLRRGKGKMNVKEYYRFCKDVFHIN</sequence>
<keyword evidence="1" id="KW-0812">Transmembrane</keyword>
<dbReference type="Pfam" id="PF12420">
    <property type="entry name" value="DUF3671"/>
    <property type="match status" value="1"/>
</dbReference>
<feature type="transmembrane region" description="Helical" evidence="1">
    <location>
        <begin position="166"/>
        <end position="186"/>
    </location>
</feature>
<dbReference type="VEuPathDB" id="PlasmoDB:PVPAM_110058800"/>
<dbReference type="AlphaFoldDB" id="A0A565A6G0"/>
<keyword evidence="1" id="KW-1133">Transmembrane helix</keyword>
<keyword evidence="1" id="KW-0472">Membrane</keyword>
<gene>
    <name evidence="2" type="ORF">PVP01_0008950</name>
</gene>
<dbReference type="EMBL" id="FLZR02000044">
    <property type="protein sequence ID" value="VVA00182.1"/>
    <property type="molecule type" value="Genomic_DNA"/>
</dbReference>
<dbReference type="VEuPathDB" id="PlasmoDB:PVW1_020006900"/>
<evidence type="ECO:0000313" key="2">
    <source>
        <dbReference type="EMBL" id="VVA00182.1"/>
    </source>
</evidence>
<feature type="transmembrane region" description="Helical" evidence="1">
    <location>
        <begin position="17"/>
        <end position="35"/>
    </location>
</feature>
<reference evidence="2" key="1">
    <citation type="submission" date="2016-07" db="EMBL/GenBank/DDBJ databases">
        <authorList>
            <consortium name="Pathogen Informatics"/>
        </authorList>
    </citation>
    <scope>NUCLEOTIDE SEQUENCE</scope>
</reference>
<dbReference type="InterPro" id="IPR022139">
    <property type="entry name" value="Fam-L/Fam-M-like_plasmodium"/>
</dbReference>
<feature type="transmembrane region" description="Helical" evidence="1">
    <location>
        <begin position="241"/>
        <end position="259"/>
    </location>
</feature>
<protein>
    <recommendedName>
        <fullName evidence="3">Variable surface protein</fullName>
    </recommendedName>
</protein>
<evidence type="ECO:0000256" key="1">
    <source>
        <dbReference type="SAM" id="Phobius"/>
    </source>
</evidence>
<accession>A0A565A6G0</accession>
<dbReference type="VEuPathDB" id="PlasmoDB:PVP01_0008950"/>
<evidence type="ECO:0008006" key="3">
    <source>
        <dbReference type="Google" id="ProtNLM"/>
    </source>
</evidence>
<name>A0A565A6G0_PLAVI</name>
<dbReference type="Proteomes" id="UP000220605">
    <property type="component" value="Unassembled WGS sequence"/>
</dbReference>